<proteinExistence type="predicted"/>
<reference evidence="1" key="1">
    <citation type="journal article" date="2019" name="BMC Genomics">
        <title>A new reference genome for Sorghum bicolor reveals high levels of sequence similarity between sweet and grain genotypes: implications for the genetics of sugar metabolism.</title>
        <authorList>
            <person name="Cooper E.A."/>
            <person name="Brenton Z.W."/>
            <person name="Flinn B.S."/>
            <person name="Jenkins J."/>
            <person name="Shu S."/>
            <person name="Flowers D."/>
            <person name="Luo F."/>
            <person name="Wang Y."/>
            <person name="Xia P."/>
            <person name="Barry K."/>
            <person name="Daum C."/>
            <person name="Lipzen A."/>
            <person name="Yoshinaga Y."/>
            <person name="Schmutz J."/>
            <person name="Saski C."/>
            <person name="Vermerris W."/>
            <person name="Kresovich S."/>
        </authorList>
    </citation>
    <scope>NUCLEOTIDE SEQUENCE</scope>
</reference>
<organism evidence="1 2">
    <name type="scientific">Sorghum bicolor</name>
    <name type="common">Sorghum</name>
    <name type="synonym">Sorghum vulgare</name>
    <dbReference type="NCBI Taxonomy" id="4558"/>
    <lineage>
        <taxon>Eukaryota</taxon>
        <taxon>Viridiplantae</taxon>
        <taxon>Streptophyta</taxon>
        <taxon>Embryophyta</taxon>
        <taxon>Tracheophyta</taxon>
        <taxon>Spermatophyta</taxon>
        <taxon>Magnoliopsida</taxon>
        <taxon>Liliopsida</taxon>
        <taxon>Poales</taxon>
        <taxon>Poaceae</taxon>
        <taxon>PACMAD clade</taxon>
        <taxon>Panicoideae</taxon>
        <taxon>Andropogonodae</taxon>
        <taxon>Andropogoneae</taxon>
        <taxon>Sorghinae</taxon>
        <taxon>Sorghum</taxon>
    </lineage>
</organism>
<evidence type="ECO:0000313" key="1">
    <source>
        <dbReference type="EMBL" id="KAG0519398.1"/>
    </source>
</evidence>
<dbReference type="AlphaFoldDB" id="A0A921QCY6"/>
<reference evidence="1" key="2">
    <citation type="submission" date="2020-10" db="EMBL/GenBank/DDBJ databases">
        <authorList>
            <person name="Cooper E.A."/>
            <person name="Brenton Z.W."/>
            <person name="Flinn B.S."/>
            <person name="Jenkins J."/>
            <person name="Shu S."/>
            <person name="Flowers D."/>
            <person name="Luo F."/>
            <person name="Wang Y."/>
            <person name="Xia P."/>
            <person name="Barry K."/>
            <person name="Daum C."/>
            <person name="Lipzen A."/>
            <person name="Yoshinaga Y."/>
            <person name="Schmutz J."/>
            <person name="Saski C."/>
            <person name="Vermerris W."/>
            <person name="Kresovich S."/>
        </authorList>
    </citation>
    <scope>NUCLEOTIDE SEQUENCE</scope>
</reference>
<dbReference type="InterPro" id="IPR012871">
    <property type="entry name" value="DUF1668_ORYSA"/>
</dbReference>
<dbReference type="Pfam" id="PF07893">
    <property type="entry name" value="DUF1668"/>
    <property type="match status" value="1"/>
</dbReference>
<evidence type="ECO:0000313" key="2">
    <source>
        <dbReference type="Proteomes" id="UP000807115"/>
    </source>
</evidence>
<accession>A0A921QCY6</accession>
<name>A0A921QCY6_SORBI</name>
<comment type="caution">
    <text evidence="1">The sequence shown here is derived from an EMBL/GenBank/DDBJ whole genome shotgun (WGS) entry which is preliminary data.</text>
</comment>
<protein>
    <submittedName>
        <fullName evidence="1">Uncharacterized protein</fullName>
    </submittedName>
</protein>
<dbReference type="EMBL" id="CM027688">
    <property type="protein sequence ID" value="KAG0519398.1"/>
    <property type="molecule type" value="Genomic_DNA"/>
</dbReference>
<gene>
    <name evidence="1" type="ORF">BDA96_09G260800</name>
</gene>
<sequence>MDSQPQILGTWKELEAPGRWRETKPPQLVNLGSGRFCITRSSINPMVFCDYGYDPVEDFTVLTGIDVVPCVSKGKVQLQMIKHNSRRHMSDVSDGNIEVVF</sequence>
<dbReference type="Proteomes" id="UP000807115">
    <property type="component" value="Chromosome 9"/>
</dbReference>